<dbReference type="Gene3D" id="2.130.10.10">
    <property type="entry name" value="YVTN repeat-like/Quinoprotein amine dehydrogenase"/>
    <property type="match status" value="1"/>
</dbReference>
<dbReference type="SUPFAM" id="SSF110296">
    <property type="entry name" value="Oligoxyloglucan reducing end-specific cellobiohydrolase"/>
    <property type="match status" value="1"/>
</dbReference>
<evidence type="ECO:0000313" key="2">
    <source>
        <dbReference type="Proteomes" id="UP000624325"/>
    </source>
</evidence>
<proteinExistence type="predicted"/>
<accession>A0ABQ4C6W6</accession>
<dbReference type="RefSeq" id="WP_203705127.1">
    <property type="nucleotide sequence ID" value="NZ_BAAALU010000003.1"/>
</dbReference>
<comment type="caution">
    <text evidence="1">The sequence shown here is derived from an EMBL/GenBank/DDBJ whole genome shotgun (WGS) entry which is preliminary data.</text>
</comment>
<organism evidence="1 2">
    <name type="scientific">Asanoa iriomotensis</name>
    <dbReference type="NCBI Taxonomy" id="234613"/>
    <lineage>
        <taxon>Bacteria</taxon>
        <taxon>Bacillati</taxon>
        <taxon>Actinomycetota</taxon>
        <taxon>Actinomycetes</taxon>
        <taxon>Micromonosporales</taxon>
        <taxon>Micromonosporaceae</taxon>
        <taxon>Asanoa</taxon>
    </lineage>
</organism>
<dbReference type="InterPro" id="IPR015943">
    <property type="entry name" value="WD40/YVTN_repeat-like_dom_sf"/>
</dbReference>
<gene>
    <name evidence="1" type="ORF">Air01nite_46140</name>
</gene>
<sequence length="362" mass="38401">MRGRIVVAAAAVLALLGGCSIGDIRRKPPPPPTQPAPSPTAAAFEVRAGSVPVPPSYHLQQVEFVDQALGYALFARCGSGSAAPGPAETCSAAVVRTEDGGRTWHQAYNPVSAAKGYSIEADRQRLVLYAEPNGYYVSLDRGVTYVHADVDSAAVRGVRGEYQVCCDDERQRVVRFGPDGKSHPTPAQPEVPGLRAVASAAMWLLAVGIDDNGRPISAVSNDEGATWRQVPVAGASGQVVAVRIAVDRTGAYPWLIGQTDLISWPSIWFFDGQGWRLMGAAGHPERFTSAVPLPDASLAVTTPERPGRVSGGAFAWVDWPVGDCYLRGLPDGTLFCTGGAVNWLGVEGFGERKWIRVLVGNE</sequence>
<dbReference type="Proteomes" id="UP000624325">
    <property type="component" value="Unassembled WGS sequence"/>
</dbReference>
<keyword evidence="2" id="KW-1185">Reference proteome</keyword>
<dbReference type="EMBL" id="BONC01000034">
    <property type="protein sequence ID" value="GIF58519.1"/>
    <property type="molecule type" value="Genomic_DNA"/>
</dbReference>
<name>A0ABQ4C6W6_9ACTN</name>
<dbReference type="PROSITE" id="PS51257">
    <property type="entry name" value="PROKAR_LIPOPROTEIN"/>
    <property type="match status" value="1"/>
</dbReference>
<protein>
    <recommendedName>
        <fullName evidence="3">Exo-alpha-sialidase</fullName>
    </recommendedName>
</protein>
<evidence type="ECO:0008006" key="3">
    <source>
        <dbReference type="Google" id="ProtNLM"/>
    </source>
</evidence>
<evidence type="ECO:0000313" key="1">
    <source>
        <dbReference type="EMBL" id="GIF58519.1"/>
    </source>
</evidence>
<reference evidence="1 2" key="1">
    <citation type="submission" date="2021-01" db="EMBL/GenBank/DDBJ databases">
        <title>Whole genome shotgun sequence of Asanoa iriomotensis NBRC 100142.</title>
        <authorList>
            <person name="Komaki H."/>
            <person name="Tamura T."/>
        </authorList>
    </citation>
    <scope>NUCLEOTIDE SEQUENCE [LARGE SCALE GENOMIC DNA]</scope>
    <source>
        <strain evidence="1 2">NBRC 100142</strain>
    </source>
</reference>